<organism evidence="2 3">
    <name type="scientific">Mediterranea massiliensis</name>
    <dbReference type="NCBI Taxonomy" id="1841865"/>
    <lineage>
        <taxon>Bacteria</taxon>
        <taxon>Pseudomonadati</taxon>
        <taxon>Bacteroidota</taxon>
        <taxon>Bacteroidia</taxon>
        <taxon>Bacteroidales</taxon>
        <taxon>Bacteroidaceae</taxon>
        <taxon>Mediterranea</taxon>
    </lineage>
</organism>
<dbReference type="RefSeq" id="WP_022021043.1">
    <property type="nucleotide sequence ID" value="NZ_CALUIP010000039.1"/>
</dbReference>
<proteinExistence type="predicted"/>
<protein>
    <submittedName>
        <fullName evidence="2">DUF4377 domain-containing protein</fullName>
    </submittedName>
</protein>
<name>A0A921LCU3_9BACT</name>
<gene>
    <name evidence="2" type="ORF">K8W02_00860</name>
</gene>
<reference evidence="2" key="2">
    <citation type="submission" date="2021-09" db="EMBL/GenBank/DDBJ databases">
        <authorList>
            <person name="Gilroy R."/>
        </authorList>
    </citation>
    <scope>NUCLEOTIDE SEQUENCE</scope>
    <source>
        <strain evidence="2">CHK55-1828</strain>
    </source>
</reference>
<reference evidence="2" key="1">
    <citation type="journal article" date="2021" name="PeerJ">
        <title>Extensive microbial diversity within the chicken gut microbiome revealed by metagenomics and culture.</title>
        <authorList>
            <person name="Gilroy R."/>
            <person name="Ravi A."/>
            <person name="Getino M."/>
            <person name="Pursley I."/>
            <person name="Horton D.L."/>
            <person name="Alikhan N.F."/>
            <person name="Baker D."/>
            <person name="Gharbi K."/>
            <person name="Hall N."/>
            <person name="Watson M."/>
            <person name="Adriaenssens E.M."/>
            <person name="Foster-Nyarko E."/>
            <person name="Jarju S."/>
            <person name="Secka A."/>
            <person name="Antonio M."/>
            <person name="Oren A."/>
            <person name="Chaudhuri R.R."/>
            <person name="La Ragione R."/>
            <person name="Hildebrand F."/>
            <person name="Pallen M.J."/>
        </authorList>
    </citation>
    <scope>NUCLEOTIDE SEQUENCE</scope>
    <source>
        <strain evidence="2">CHK55-1828</strain>
    </source>
</reference>
<dbReference type="Pfam" id="PF14302">
    <property type="entry name" value="DUF4377"/>
    <property type="match status" value="1"/>
</dbReference>
<accession>A0A921LCU3</accession>
<dbReference type="PROSITE" id="PS51257">
    <property type="entry name" value="PROKAR_LIPOPROTEIN"/>
    <property type="match status" value="1"/>
</dbReference>
<feature type="domain" description="DUF4377" evidence="1">
    <location>
        <begin position="53"/>
        <end position="116"/>
    </location>
</feature>
<evidence type="ECO:0000259" key="1">
    <source>
        <dbReference type="Pfam" id="PF14302"/>
    </source>
</evidence>
<evidence type="ECO:0000313" key="2">
    <source>
        <dbReference type="EMBL" id="HJF90927.1"/>
    </source>
</evidence>
<sequence>MNKFIIFLFTFICLFWTACNDDDKPTDIVKEIAMSVSSETGIMYALFDTDREHPIECMLIKTEDNSKEWQPLAFDAIEGFTYERGHEYELRVKRTILANPPMDAPDRTYSLVSILQDRLVTEPETPDDKEIQSEEDIEYEELCPINKYAITMGKELLVDDEGHIRYNNGDLLPSYDMARLWIENILPKDDPNWIDFQRIPYQATYIYVLSPLTDEIRLIRNGSSGPMFKDIVPEDEFNHITGSMQAGEELHYALILANVYKLGLQKLEFTLKKQ</sequence>
<dbReference type="Proteomes" id="UP000717835">
    <property type="component" value="Unassembled WGS sequence"/>
</dbReference>
<evidence type="ECO:0000313" key="3">
    <source>
        <dbReference type="Proteomes" id="UP000717835"/>
    </source>
</evidence>
<dbReference type="InterPro" id="IPR025485">
    <property type="entry name" value="DUF4377"/>
</dbReference>
<comment type="caution">
    <text evidence="2">The sequence shown here is derived from an EMBL/GenBank/DDBJ whole genome shotgun (WGS) entry which is preliminary data.</text>
</comment>
<dbReference type="AlphaFoldDB" id="A0A921LCU3"/>
<dbReference type="EMBL" id="DYVX01000004">
    <property type="protein sequence ID" value="HJF90927.1"/>
    <property type="molecule type" value="Genomic_DNA"/>
</dbReference>